<feature type="compositionally biased region" description="Polar residues" evidence="7">
    <location>
        <begin position="1"/>
        <end position="20"/>
    </location>
</feature>
<comment type="catalytic activity">
    <reaction evidence="6">
        <text>orotidine 5'-phosphate + diphosphate = orotate + 5-phospho-alpha-D-ribose 1-diphosphate</text>
        <dbReference type="Rhea" id="RHEA:10380"/>
        <dbReference type="ChEBI" id="CHEBI:30839"/>
        <dbReference type="ChEBI" id="CHEBI:33019"/>
        <dbReference type="ChEBI" id="CHEBI:57538"/>
        <dbReference type="ChEBI" id="CHEBI:58017"/>
        <dbReference type="EC" id="2.4.2.10"/>
    </reaction>
</comment>
<evidence type="ECO:0000259" key="8">
    <source>
        <dbReference type="Pfam" id="PF00156"/>
    </source>
</evidence>
<dbReference type="PANTHER" id="PTHR19278">
    <property type="entry name" value="OROTATE PHOSPHORIBOSYLTRANSFERASE"/>
    <property type="match status" value="1"/>
</dbReference>
<feature type="binding site" evidence="6">
    <location>
        <position position="120"/>
    </location>
    <ligand>
        <name>5-phospho-alpha-D-ribose 1-diphosphate</name>
        <dbReference type="ChEBI" id="CHEBI:58017"/>
        <note>ligand shared between dimeric partners</note>
    </ligand>
</feature>
<feature type="binding site" evidence="6">
    <location>
        <position position="126"/>
    </location>
    <ligand>
        <name>5-phospho-alpha-D-ribose 1-diphosphate</name>
        <dbReference type="ChEBI" id="CHEBI:58017"/>
        <note>ligand shared between dimeric partners</note>
    </ligand>
</feature>
<comment type="similarity">
    <text evidence="6">Belongs to the purine/pyrimidine phosphoribosyltransferase family. PyrE subfamily.</text>
</comment>
<protein>
    <recommendedName>
        <fullName evidence="2 6">Orotate phosphoribosyltransferase</fullName>
        <shortName evidence="6">OPRT</shortName>
        <shortName evidence="6">OPRTase</shortName>
        <ecNumber evidence="2 6">2.4.2.10</ecNumber>
    </recommendedName>
</protein>
<feature type="region of interest" description="Disordered" evidence="7">
    <location>
        <begin position="1"/>
        <end position="22"/>
    </location>
</feature>
<dbReference type="Pfam" id="PF00156">
    <property type="entry name" value="Pribosyltran"/>
    <property type="match status" value="1"/>
</dbReference>
<evidence type="ECO:0000256" key="4">
    <source>
        <dbReference type="ARBA" id="ARBA00022679"/>
    </source>
</evidence>
<dbReference type="Proteomes" id="UP000644727">
    <property type="component" value="Unassembled WGS sequence"/>
</dbReference>
<keyword evidence="3 6" id="KW-0328">Glycosyltransferase</keyword>
<sequence>MPDTTPTSDRPESSGQSSALTADRERLRRLIRDLAVVRGQVTLSSGAQADHYVDLRRITLHHEAAPLVGRVMLDLLRREGLVPGIDAVGGLTLGADPVATSILHASAAQAEHPLDAFVVRKANKAHGLQRRVEGPDVAGRRVVAVEDTSTTGGSVLTACEALTEAGADIAAVAVIVHRSDASRQAVEQAGYRYLAAYDISELEI</sequence>
<reference evidence="9 10" key="1">
    <citation type="submission" date="2020-10" db="EMBL/GenBank/DDBJ databases">
        <title>Draft genome and description of Brachybacterium epidermidis sp nov.</title>
        <authorList>
            <person name="Boxberger M."/>
            <person name="La Scola B."/>
        </authorList>
    </citation>
    <scope>NUCLEOTIDE SEQUENCE [LARGE SCALE GENOMIC DNA]</scope>
    <source>
        <strain evidence="9 10">Marseille-Q2903</strain>
    </source>
</reference>
<feature type="binding site" evidence="6">
    <location>
        <position position="124"/>
    </location>
    <ligand>
        <name>5-phospho-alpha-D-ribose 1-diphosphate</name>
        <dbReference type="ChEBI" id="CHEBI:58017"/>
        <note>ligand shared between dimeric partners</note>
    </ligand>
</feature>
<dbReference type="Gene3D" id="3.40.50.2020">
    <property type="match status" value="1"/>
</dbReference>
<comment type="pathway">
    <text evidence="1 6">Pyrimidine metabolism; UMP biosynthesis via de novo pathway; UMP from orotate: step 1/2.</text>
</comment>
<feature type="binding site" evidence="6">
    <location>
        <position position="178"/>
    </location>
    <ligand>
        <name>orotate</name>
        <dbReference type="ChEBI" id="CHEBI:30839"/>
    </ligand>
</feature>
<feature type="binding site" evidence="6">
    <location>
        <position position="150"/>
    </location>
    <ligand>
        <name>orotate</name>
        <dbReference type="ChEBI" id="CHEBI:30839"/>
    </ligand>
</feature>
<dbReference type="SUPFAM" id="SSF53271">
    <property type="entry name" value="PRTase-like"/>
    <property type="match status" value="1"/>
</dbReference>
<comment type="caution">
    <text evidence="6">Lacks conserved residue(s) required for the propagation of feature annotation.</text>
</comment>
<dbReference type="EC" id="2.4.2.10" evidence="2 6"/>
<evidence type="ECO:0000256" key="6">
    <source>
        <dbReference type="HAMAP-Rule" id="MF_01208"/>
    </source>
</evidence>
<proteinExistence type="inferred from homology"/>
<evidence type="ECO:0000313" key="10">
    <source>
        <dbReference type="Proteomes" id="UP000644727"/>
    </source>
</evidence>
<dbReference type="CDD" id="cd06223">
    <property type="entry name" value="PRTases_typeI"/>
    <property type="match status" value="1"/>
</dbReference>
<dbReference type="InterPro" id="IPR029057">
    <property type="entry name" value="PRTase-like"/>
</dbReference>
<keyword evidence="4 6" id="KW-0808">Transferase</keyword>
<dbReference type="GO" id="GO:0004588">
    <property type="term" value="F:orotate phosphoribosyltransferase activity"/>
    <property type="evidence" value="ECO:0007669"/>
    <property type="project" value="UniProtKB-EC"/>
</dbReference>
<comment type="function">
    <text evidence="6">Catalyzes the transfer of a ribosyl phosphate group from 5-phosphoribose 1-diphosphate to orotate, leading to the formation of orotidine monophosphate (OMP).</text>
</comment>
<keyword evidence="6" id="KW-0460">Magnesium</keyword>
<dbReference type="HAMAP" id="MF_01208">
    <property type="entry name" value="PyrE"/>
    <property type="match status" value="1"/>
</dbReference>
<feature type="domain" description="Phosphoribosyltransferase" evidence="8">
    <location>
        <begin position="107"/>
        <end position="179"/>
    </location>
</feature>
<evidence type="ECO:0000256" key="5">
    <source>
        <dbReference type="ARBA" id="ARBA00022975"/>
    </source>
</evidence>
<comment type="cofactor">
    <cofactor evidence="6">
        <name>Mg(2+)</name>
        <dbReference type="ChEBI" id="CHEBI:18420"/>
    </cofactor>
</comment>
<dbReference type="InterPro" id="IPR000836">
    <property type="entry name" value="PRTase_dom"/>
</dbReference>
<evidence type="ECO:0000256" key="1">
    <source>
        <dbReference type="ARBA" id="ARBA00004889"/>
    </source>
</evidence>
<dbReference type="PANTHER" id="PTHR19278:SF9">
    <property type="entry name" value="URIDINE 5'-MONOPHOSPHATE SYNTHASE"/>
    <property type="match status" value="1"/>
</dbReference>
<evidence type="ECO:0000256" key="3">
    <source>
        <dbReference type="ARBA" id="ARBA00022676"/>
    </source>
</evidence>
<keyword evidence="5 6" id="KW-0665">Pyrimidine biosynthesis</keyword>
<keyword evidence="10" id="KW-1185">Reference proteome</keyword>
<dbReference type="EMBL" id="JADEYR010000003">
    <property type="protein sequence ID" value="MBE9403552.1"/>
    <property type="molecule type" value="Genomic_DNA"/>
</dbReference>
<accession>A0ABR9VZE3</accession>
<feature type="binding site" description="in other chain" evidence="6">
    <location>
        <begin position="146"/>
        <end position="154"/>
    </location>
    <ligand>
        <name>5-phospho-alpha-D-ribose 1-diphosphate</name>
        <dbReference type="ChEBI" id="CHEBI:58017"/>
        <note>ligand shared between dimeric partners</note>
    </ligand>
</feature>
<evidence type="ECO:0000256" key="7">
    <source>
        <dbReference type="SAM" id="MobiDB-lite"/>
    </source>
</evidence>
<name>A0ABR9VZE3_9MICO</name>
<comment type="subunit">
    <text evidence="6">Homodimer.</text>
</comment>
<evidence type="ECO:0000256" key="2">
    <source>
        <dbReference type="ARBA" id="ARBA00011971"/>
    </source>
</evidence>
<evidence type="ECO:0000313" key="9">
    <source>
        <dbReference type="EMBL" id="MBE9403552.1"/>
    </source>
</evidence>
<feature type="binding site" description="in other chain" evidence="6">
    <location>
        <position position="121"/>
    </location>
    <ligand>
        <name>5-phospho-alpha-D-ribose 1-diphosphate</name>
        <dbReference type="ChEBI" id="CHEBI:58017"/>
        <note>ligand shared between dimeric partners</note>
    </ligand>
</feature>
<organism evidence="9 10">
    <name type="scientific">Brachybacterium epidermidis</name>
    <dbReference type="NCBI Taxonomy" id="2781983"/>
    <lineage>
        <taxon>Bacteria</taxon>
        <taxon>Bacillati</taxon>
        <taxon>Actinomycetota</taxon>
        <taxon>Actinomycetes</taxon>
        <taxon>Micrococcales</taxon>
        <taxon>Dermabacteraceae</taxon>
        <taxon>Brachybacterium</taxon>
    </lineage>
</organism>
<gene>
    <name evidence="6" type="primary">pyrE</name>
    <name evidence="9" type="ORF">IOE58_04900</name>
</gene>
<dbReference type="InterPro" id="IPR023031">
    <property type="entry name" value="OPRT"/>
</dbReference>
<dbReference type="RefSeq" id="WP_193865288.1">
    <property type="nucleotide sequence ID" value="NZ_JADEYR010000003.1"/>
</dbReference>
<comment type="caution">
    <text evidence="9">The sequence shown here is derived from an EMBL/GenBank/DDBJ whole genome shotgun (WGS) entry which is preliminary data.</text>
</comment>